<dbReference type="GO" id="GO:0048476">
    <property type="term" value="C:Holliday junction resolvase complex"/>
    <property type="evidence" value="ECO:0007669"/>
    <property type="project" value="UniProtKB-UniRule"/>
</dbReference>
<evidence type="ECO:0000256" key="6">
    <source>
        <dbReference type="ARBA" id="ARBA00022763"/>
    </source>
</evidence>
<keyword evidence="7 13" id="KW-0378">Hydrolase</keyword>
<sequence>MKILGVDPGTATTGWAILSSKTPAVSDQPEKKKKSAPNGLALNLESYGCIVTEPGEEMPKRLLILNRSLRKIIKEKRPDCLSLERIFFGANSKTAITVGQARGVIMLTAAAEKVPVFEYQGLQVKQHLTKYGRASKIDVQKAVIKILNIKKIDTPEDQNGKLRKAFLDDSVDAIALAIFHTLR</sequence>
<dbReference type="EMBL" id="MHCQ01000046">
    <property type="protein sequence ID" value="OGY23111.1"/>
    <property type="molecule type" value="Genomic_DNA"/>
</dbReference>
<dbReference type="PANTHER" id="PTHR30194">
    <property type="entry name" value="CROSSOVER JUNCTION ENDODEOXYRIBONUCLEASE RUVC"/>
    <property type="match status" value="1"/>
</dbReference>
<keyword evidence="8 13" id="KW-0460">Magnesium</keyword>
<feature type="binding site" evidence="13">
    <location>
        <position position="7"/>
    </location>
    <ligand>
        <name>Mg(2+)</name>
        <dbReference type="ChEBI" id="CHEBI:18420"/>
        <label>1</label>
    </ligand>
</feature>
<evidence type="ECO:0000256" key="10">
    <source>
        <dbReference type="ARBA" id="ARBA00023172"/>
    </source>
</evidence>
<comment type="catalytic activity">
    <reaction evidence="12 13">
        <text>Endonucleolytic cleavage at a junction such as a reciprocal single-stranded crossover between two homologous DNA duplexes (Holliday junction).</text>
        <dbReference type="EC" id="3.1.21.10"/>
    </reaction>
</comment>
<protein>
    <recommendedName>
        <fullName evidence="13">Crossover junction endodeoxyribonuclease RuvC</fullName>
        <ecNumber evidence="13">3.1.21.10</ecNumber>
    </recommendedName>
    <alternativeName>
        <fullName evidence="13">Holliday junction nuclease RuvC</fullName>
    </alternativeName>
    <alternativeName>
        <fullName evidence="13">Holliday junction resolvase RuvC</fullName>
    </alternativeName>
</protein>
<keyword evidence="5 13" id="KW-0255">Endonuclease</keyword>
<evidence type="ECO:0000256" key="4">
    <source>
        <dbReference type="ARBA" id="ARBA00022723"/>
    </source>
</evidence>
<evidence type="ECO:0000256" key="8">
    <source>
        <dbReference type="ARBA" id="ARBA00022842"/>
    </source>
</evidence>
<feature type="binding site" evidence="13">
    <location>
        <position position="84"/>
    </location>
    <ligand>
        <name>Mg(2+)</name>
        <dbReference type="ChEBI" id="CHEBI:18420"/>
        <label>2</label>
    </ligand>
</feature>
<evidence type="ECO:0000256" key="11">
    <source>
        <dbReference type="ARBA" id="ARBA00023204"/>
    </source>
</evidence>
<feature type="active site" evidence="13">
    <location>
        <position position="169"/>
    </location>
</feature>
<evidence type="ECO:0000256" key="13">
    <source>
        <dbReference type="HAMAP-Rule" id="MF_00034"/>
    </source>
</evidence>
<dbReference type="SUPFAM" id="SSF53098">
    <property type="entry name" value="Ribonuclease H-like"/>
    <property type="match status" value="1"/>
</dbReference>
<proteinExistence type="inferred from homology"/>
<dbReference type="FunFam" id="3.30.420.10:FF:000002">
    <property type="entry name" value="Crossover junction endodeoxyribonuclease RuvC"/>
    <property type="match status" value="1"/>
</dbReference>
<dbReference type="GO" id="GO:0008821">
    <property type="term" value="F:crossover junction DNA endonuclease activity"/>
    <property type="evidence" value="ECO:0007669"/>
    <property type="project" value="UniProtKB-UniRule"/>
</dbReference>
<comment type="caution">
    <text evidence="14">The sequence shown here is derived from an EMBL/GenBank/DDBJ whole genome shotgun (WGS) entry which is preliminary data.</text>
</comment>
<evidence type="ECO:0000256" key="2">
    <source>
        <dbReference type="ARBA" id="ARBA00022490"/>
    </source>
</evidence>
<reference evidence="14 15" key="1">
    <citation type="journal article" date="2016" name="Nat. Commun.">
        <title>Thousands of microbial genomes shed light on interconnected biogeochemical processes in an aquifer system.</title>
        <authorList>
            <person name="Anantharaman K."/>
            <person name="Brown C.T."/>
            <person name="Hug L.A."/>
            <person name="Sharon I."/>
            <person name="Castelle C.J."/>
            <person name="Probst A.J."/>
            <person name="Thomas B.C."/>
            <person name="Singh A."/>
            <person name="Wilkins M.J."/>
            <person name="Karaoz U."/>
            <person name="Brodie E.L."/>
            <person name="Williams K.H."/>
            <person name="Hubbard S.S."/>
            <person name="Banfield J.F."/>
        </authorList>
    </citation>
    <scope>NUCLEOTIDE SEQUENCE [LARGE SCALE GENOMIC DNA]</scope>
</reference>
<evidence type="ECO:0000313" key="15">
    <source>
        <dbReference type="Proteomes" id="UP000177103"/>
    </source>
</evidence>
<dbReference type="Pfam" id="PF02075">
    <property type="entry name" value="RuvC"/>
    <property type="match status" value="1"/>
</dbReference>
<evidence type="ECO:0000256" key="1">
    <source>
        <dbReference type="ARBA" id="ARBA00009518"/>
    </source>
</evidence>
<dbReference type="GO" id="GO:0006310">
    <property type="term" value="P:DNA recombination"/>
    <property type="evidence" value="ECO:0007669"/>
    <property type="project" value="UniProtKB-UniRule"/>
</dbReference>
<evidence type="ECO:0000256" key="3">
    <source>
        <dbReference type="ARBA" id="ARBA00022722"/>
    </source>
</evidence>
<dbReference type="GO" id="GO:0006281">
    <property type="term" value="P:DNA repair"/>
    <property type="evidence" value="ECO:0007669"/>
    <property type="project" value="UniProtKB-UniRule"/>
</dbReference>
<dbReference type="PANTHER" id="PTHR30194:SF3">
    <property type="entry name" value="CROSSOVER JUNCTION ENDODEOXYRIBONUCLEASE RUVC"/>
    <property type="match status" value="1"/>
</dbReference>
<keyword evidence="9 13" id="KW-0238">DNA-binding</keyword>
<feature type="active site" evidence="13">
    <location>
        <position position="7"/>
    </location>
</feature>
<dbReference type="GO" id="GO:0005737">
    <property type="term" value="C:cytoplasm"/>
    <property type="evidence" value="ECO:0007669"/>
    <property type="project" value="UniProtKB-SubCell"/>
</dbReference>
<keyword evidence="11 13" id="KW-0234">DNA repair</keyword>
<feature type="binding site" evidence="13">
    <location>
        <position position="169"/>
    </location>
    <ligand>
        <name>Mg(2+)</name>
        <dbReference type="ChEBI" id="CHEBI:18420"/>
        <label>1</label>
    </ligand>
</feature>
<keyword evidence="10 13" id="KW-0233">DNA recombination</keyword>
<evidence type="ECO:0000313" key="14">
    <source>
        <dbReference type="EMBL" id="OGY23111.1"/>
    </source>
</evidence>
<dbReference type="InterPro" id="IPR012337">
    <property type="entry name" value="RNaseH-like_sf"/>
</dbReference>
<comment type="subcellular location">
    <subcellularLocation>
        <location evidence="13">Cytoplasm</location>
    </subcellularLocation>
</comment>
<organism evidence="14 15">
    <name type="scientific">Candidatus Woykebacteria bacterium RBG_13_40_7b</name>
    <dbReference type="NCBI Taxonomy" id="1802594"/>
    <lineage>
        <taxon>Bacteria</taxon>
        <taxon>Candidatus Woykeibacteriota</taxon>
    </lineage>
</organism>
<comment type="similarity">
    <text evidence="1 13">Belongs to the RuvC family.</text>
</comment>
<dbReference type="CDD" id="cd16962">
    <property type="entry name" value="RuvC"/>
    <property type="match status" value="1"/>
</dbReference>
<keyword evidence="2 13" id="KW-0963">Cytoplasm</keyword>
<dbReference type="Proteomes" id="UP000177103">
    <property type="component" value="Unassembled WGS sequence"/>
</dbReference>
<comment type="cofactor">
    <cofactor evidence="13">
        <name>Mg(2+)</name>
        <dbReference type="ChEBI" id="CHEBI:18420"/>
    </cofactor>
    <text evidence="13">Binds 2 Mg(2+) ion per subunit.</text>
</comment>
<keyword evidence="6 13" id="KW-0227">DNA damage</keyword>
<dbReference type="InterPro" id="IPR002176">
    <property type="entry name" value="X-over_junc_endoDNase_RuvC"/>
</dbReference>
<keyword evidence="3 13" id="KW-0540">Nuclease</keyword>
<dbReference type="GO" id="GO:0000287">
    <property type="term" value="F:magnesium ion binding"/>
    <property type="evidence" value="ECO:0007669"/>
    <property type="project" value="UniProtKB-UniRule"/>
</dbReference>
<comment type="subunit">
    <text evidence="13">Homodimer which binds Holliday junction (HJ) DNA. The HJ becomes 2-fold symmetrical on binding to RuvC with unstacked arms; it has a different conformation from HJ DNA in complex with RuvA. In the full resolvosome a probable DNA-RuvA(4)-RuvB(12)-RuvC(2) complex forms which resolves the HJ.</text>
</comment>
<dbReference type="InterPro" id="IPR036397">
    <property type="entry name" value="RNaseH_sf"/>
</dbReference>
<dbReference type="GO" id="GO:0003677">
    <property type="term" value="F:DNA binding"/>
    <property type="evidence" value="ECO:0007669"/>
    <property type="project" value="UniProtKB-KW"/>
</dbReference>
<dbReference type="AlphaFoldDB" id="A0A1G1W665"/>
<evidence type="ECO:0000256" key="7">
    <source>
        <dbReference type="ARBA" id="ARBA00022801"/>
    </source>
</evidence>
<gene>
    <name evidence="13" type="primary">ruvC</name>
    <name evidence="14" type="ORF">A2Y57_03175</name>
</gene>
<accession>A0A1G1W665</accession>
<evidence type="ECO:0000256" key="5">
    <source>
        <dbReference type="ARBA" id="ARBA00022759"/>
    </source>
</evidence>
<dbReference type="HAMAP" id="MF_00034">
    <property type="entry name" value="RuvC"/>
    <property type="match status" value="1"/>
</dbReference>
<dbReference type="EC" id="3.1.21.10" evidence="13"/>
<name>A0A1G1W665_9BACT</name>
<keyword evidence="4 13" id="KW-0479">Metal-binding</keyword>
<dbReference type="Gene3D" id="3.30.420.10">
    <property type="entry name" value="Ribonuclease H-like superfamily/Ribonuclease H"/>
    <property type="match status" value="1"/>
</dbReference>
<feature type="active site" evidence="13">
    <location>
        <position position="84"/>
    </location>
</feature>
<evidence type="ECO:0000256" key="9">
    <source>
        <dbReference type="ARBA" id="ARBA00023125"/>
    </source>
</evidence>
<comment type="function">
    <text evidence="13">The RuvA-RuvB-RuvC complex processes Holliday junction (HJ) DNA during genetic recombination and DNA repair. Endonuclease that resolves HJ intermediates. Cleaves cruciform DNA by making single-stranded nicks across the HJ at symmetrical positions within the homologous arms, yielding a 5'-phosphate and a 3'-hydroxyl group; requires a central core of homology in the junction. The consensus cleavage sequence is 5'-(A/T)TT(C/G)-3'. Cleavage occurs on the 3'-side of the TT dinucleotide at the point of strand exchange. HJ branch migration catalyzed by RuvA-RuvB allows RuvC to scan DNA until it finds its consensus sequence, where it cleaves and resolves the cruciform DNA.</text>
</comment>
<evidence type="ECO:0000256" key="12">
    <source>
        <dbReference type="ARBA" id="ARBA00029354"/>
    </source>
</evidence>